<dbReference type="RefSeq" id="WP_113695321.1">
    <property type="nucleotide sequence ID" value="NZ_CP015163.1"/>
</dbReference>
<dbReference type="OrthoDB" id="4871367at2"/>
<evidence type="ECO:0000313" key="4">
    <source>
        <dbReference type="Proteomes" id="UP000250434"/>
    </source>
</evidence>
<protein>
    <recommendedName>
        <fullName evidence="2">Immunity protein 35 domain-containing protein</fullName>
    </recommendedName>
</protein>
<proteinExistence type="predicted"/>
<reference evidence="3 4" key="1">
    <citation type="submission" date="2016-04" db="EMBL/GenBank/DDBJ databases">
        <title>Complete genome sequence and analysis of deep-sea sediment isolate, Amycolatopsis sp. WP1.</title>
        <authorList>
            <person name="Wang H."/>
            <person name="Chen S."/>
            <person name="Wu Q."/>
        </authorList>
    </citation>
    <scope>NUCLEOTIDE SEQUENCE [LARGE SCALE GENOMIC DNA]</scope>
    <source>
        <strain evidence="3 4">WP1</strain>
    </source>
</reference>
<dbReference type="InterPro" id="IPR036705">
    <property type="entry name" value="Ribosyl_crysJ1_sf"/>
</dbReference>
<dbReference type="EMBL" id="CP015163">
    <property type="protein sequence ID" value="AXB46269.1"/>
    <property type="molecule type" value="Genomic_DNA"/>
</dbReference>
<dbReference type="Pfam" id="PF15567">
    <property type="entry name" value="Imm35"/>
    <property type="match status" value="1"/>
</dbReference>
<evidence type="ECO:0000256" key="1">
    <source>
        <dbReference type="SAM" id="MobiDB-lite"/>
    </source>
</evidence>
<name>A0A344LDZ5_9PSEU</name>
<dbReference type="Proteomes" id="UP000250434">
    <property type="component" value="Chromosome"/>
</dbReference>
<evidence type="ECO:0000259" key="2">
    <source>
        <dbReference type="Pfam" id="PF15567"/>
    </source>
</evidence>
<organism evidence="3 4">
    <name type="scientific">Amycolatopsis albispora</name>
    <dbReference type="NCBI Taxonomy" id="1804986"/>
    <lineage>
        <taxon>Bacteria</taxon>
        <taxon>Bacillati</taxon>
        <taxon>Actinomycetota</taxon>
        <taxon>Actinomycetes</taxon>
        <taxon>Pseudonocardiales</taxon>
        <taxon>Pseudonocardiaceae</taxon>
        <taxon>Amycolatopsis</taxon>
    </lineage>
</organism>
<evidence type="ECO:0000313" key="3">
    <source>
        <dbReference type="EMBL" id="AXB46269.1"/>
    </source>
</evidence>
<dbReference type="Gene3D" id="1.10.4080.10">
    <property type="entry name" value="ADP-ribosylation/Crystallin J1"/>
    <property type="match status" value="1"/>
</dbReference>
<feature type="region of interest" description="Disordered" evidence="1">
    <location>
        <begin position="124"/>
        <end position="147"/>
    </location>
</feature>
<sequence length="707" mass="77358">MEAAEAVARVEDWLRAVHGPDQRTVRVDTDKVRRVPEGWSVPYNAVAFLDGGDAGKEIFPPPNMVVREPDGQVRQAAPHPGGLSIPARWPGQEHWKELVDQEFRDSGLSHLGVPLAAIGGWRQVLPDGTDGTEQRENPDYRPGPVRLGRERPRNALEYLLAFHDAGWLDRERFLIGLVSTEVFIPIGENDRVPRTAYDQREHRLLSYSDPRHLPEHAHRWWHVDLATLMKQEPAPNLNLDGGPQYRQQVSAAELTAVLATYPRYRQPVDKKITGLAASEELRTFAAEAAAKIALPTPVSPPMHAVDWARRNGYELTDEEIRLTVLGRTWRERLRLDDGARWPVDLESNGLQPGYGDGGEAAPRLNTFGKYFDKGNPGFKHGWHRVTGAFAGFALGEALGIHGRLGEDVPLGPLTQQLLFLTEGIIRSPHREDPQQEGQFTVAAARGLLRWLHTRGEPVPGEVDGWLVRVPELRAVTEPDAGELAAVRELARENPGTGSGAGALLAALPAALTNGYAGEGITGGVAEAARRLAGLTHGSEPDLEAAAFLATLFDQLLTSNKVCPPVTAARGLCADDAWPGLRRTVDGALMRLEPQSKIPFVPKPSDFGSGTDSDTVLAQALSAVTGHENYPEQALRRSIDHGGRRPLTGALAGALIGARVGLPGLPWLSSLRSRYLVENLASDAFWHFDQFSPVFESTSGWARRYPRS</sequence>
<accession>A0A344LDZ5</accession>
<dbReference type="InterPro" id="IPR029082">
    <property type="entry name" value="Imm35"/>
</dbReference>
<dbReference type="Pfam" id="PF03747">
    <property type="entry name" value="ADP_ribosyl_GH"/>
    <property type="match status" value="1"/>
</dbReference>
<dbReference type="AlphaFoldDB" id="A0A344LDZ5"/>
<dbReference type="KEGG" id="aab:A4R43_30570"/>
<dbReference type="InterPro" id="IPR005502">
    <property type="entry name" value="Ribosyl_crysJ1"/>
</dbReference>
<feature type="domain" description="Immunity protein 35" evidence="2">
    <location>
        <begin position="4"/>
        <end position="97"/>
    </location>
</feature>
<keyword evidence="4" id="KW-1185">Reference proteome</keyword>
<gene>
    <name evidence="3" type="ORF">A4R43_30570</name>
</gene>
<dbReference type="SUPFAM" id="SSF101478">
    <property type="entry name" value="ADP-ribosylglycohydrolase"/>
    <property type="match status" value="1"/>
</dbReference>